<dbReference type="Proteomes" id="UP001596244">
    <property type="component" value="Unassembled WGS sequence"/>
</dbReference>
<accession>A0ABW1QAJ8</accession>
<evidence type="ECO:0000313" key="4">
    <source>
        <dbReference type="Proteomes" id="UP001596244"/>
    </source>
</evidence>
<evidence type="ECO:0000256" key="2">
    <source>
        <dbReference type="SAM" id="Phobius"/>
    </source>
</evidence>
<proteinExistence type="predicted"/>
<comment type="caution">
    <text evidence="3">The sequence shown here is derived from an EMBL/GenBank/DDBJ whole genome shotgun (WGS) entry which is preliminary data.</text>
</comment>
<dbReference type="Pfam" id="PF12277">
    <property type="entry name" value="DUF3618"/>
    <property type="match status" value="1"/>
</dbReference>
<dbReference type="EMBL" id="JBHSQE010000001">
    <property type="protein sequence ID" value="MFC6145842.1"/>
    <property type="molecule type" value="Genomic_DNA"/>
</dbReference>
<evidence type="ECO:0000256" key="1">
    <source>
        <dbReference type="SAM" id="MobiDB-lite"/>
    </source>
</evidence>
<keyword evidence="2" id="KW-1133">Transmembrane helix</keyword>
<sequence>MARDINDIQRDIERTRRQLASTLDELATRTKPQNLAADAQREAQAKLQDPQVQKVLAGVGLAVVGLVTLVVLRNRKRTKDLREIQRLLAGQS</sequence>
<feature type="transmembrane region" description="Helical" evidence="2">
    <location>
        <begin position="55"/>
        <end position="72"/>
    </location>
</feature>
<protein>
    <submittedName>
        <fullName evidence="3">DUF3618 domain-containing protein</fullName>
    </submittedName>
</protein>
<organism evidence="3 4">
    <name type="scientific">Corynebacterium nasicanis</name>
    <dbReference type="NCBI Taxonomy" id="1448267"/>
    <lineage>
        <taxon>Bacteria</taxon>
        <taxon>Bacillati</taxon>
        <taxon>Actinomycetota</taxon>
        <taxon>Actinomycetes</taxon>
        <taxon>Mycobacteriales</taxon>
        <taxon>Corynebacteriaceae</taxon>
        <taxon>Corynebacterium</taxon>
    </lineage>
</organism>
<dbReference type="RefSeq" id="WP_376999847.1">
    <property type="nucleotide sequence ID" value="NZ_JBHSQE010000001.1"/>
</dbReference>
<name>A0ABW1QAJ8_9CORY</name>
<gene>
    <name evidence="3" type="ORF">ACFPUZ_03325</name>
</gene>
<dbReference type="InterPro" id="IPR022062">
    <property type="entry name" value="DUF3618"/>
</dbReference>
<reference evidence="4" key="1">
    <citation type="journal article" date="2019" name="Int. J. Syst. Evol. Microbiol.">
        <title>The Global Catalogue of Microorganisms (GCM) 10K type strain sequencing project: providing services to taxonomists for standard genome sequencing and annotation.</title>
        <authorList>
            <consortium name="The Broad Institute Genomics Platform"/>
            <consortium name="The Broad Institute Genome Sequencing Center for Infectious Disease"/>
            <person name="Wu L."/>
            <person name="Ma J."/>
        </authorList>
    </citation>
    <scope>NUCLEOTIDE SEQUENCE [LARGE SCALE GENOMIC DNA]</scope>
    <source>
        <strain evidence="4">CCUG 51943</strain>
    </source>
</reference>
<keyword evidence="4" id="KW-1185">Reference proteome</keyword>
<feature type="region of interest" description="Disordered" evidence="1">
    <location>
        <begin position="23"/>
        <end position="42"/>
    </location>
</feature>
<evidence type="ECO:0000313" key="3">
    <source>
        <dbReference type="EMBL" id="MFC6145842.1"/>
    </source>
</evidence>
<keyword evidence="2" id="KW-0472">Membrane</keyword>
<keyword evidence="2" id="KW-0812">Transmembrane</keyword>